<dbReference type="InterPro" id="IPR000691">
    <property type="entry name" value="Prot_inh_I16_SSI"/>
</dbReference>
<dbReference type="PANTHER" id="PTHR24637:SF421">
    <property type="entry name" value="CUTICLE COLLAGEN DPY-2"/>
    <property type="match status" value="1"/>
</dbReference>
<dbReference type="AlphaFoldDB" id="A0A919R8M3"/>
<evidence type="ECO:0000256" key="2">
    <source>
        <dbReference type="ARBA" id="ARBA00010472"/>
    </source>
</evidence>
<evidence type="ECO:0000256" key="3">
    <source>
        <dbReference type="ARBA" id="ARBA00011738"/>
    </source>
</evidence>
<evidence type="ECO:0000256" key="5">
    <source>
        <dbReference type="ARBA" id="ARBA00022690"/>
    </source>
</evidence>
<organism evidence="12 13">
    <name type="scientific">Sphaerisporangium rufum</name>
    <dbReference type="NCBI Taxonomy" id="1381558"/>
    <lineage>
        <taxon>Bacteria</taxon>
        <taxon>Bacillati</taxon>
        <taxon>Actinomycetota</taxon>
        <taxon>Actinomycetes</taxon>
        <taxon>Streptosporangiales</taxon>
        <taxon>Streptosporangiaceae</taxon>
        <taxon>Sphaerisporangium</taxon>
    </lineage>
</organism>
<keyword evidence="4" id="KW-0964">Secreted</keyword>
<dbReference type="InterPro" id="IPR036819">
    <property type="entry name" value="Subtilisin_inhibitor-like_sf"/>
</dbReference>
<reference evidence="12" key="1">
    <citation type="submission" date="2021-01" db="EMBL/GenBank/DDBJ databases">
        <title>Whole genome shotgun sequence of Sphaerisporangium rufum NBRC 109079.</title>
        <authorList>
            <person name="Komaki H."/>
            <person name="Tamura T."/>
        </authorList>
    </citation>
    <scope>NUCLEOTIDE SEQUENCE</scope>
    <source>
        <strain evidence="12">NBRC 109079</strain>
    </source>
</reference>
<dbReference type="GO" id="GO:0005576">
    <property type="term" value="C:extracellular region"/>
    <property type="evidence" value="ECO:0007669"/>
    <property type="project" value="UniProtKB-SubCell"/>
</dbReference>
<keyword evidence="13" id="KW-1185">Reference proteome</keyword>
<accession>A0A919R8M3</accession>
<evidence type="ECO:0000259" key="11">
    <source>
        <dbReference type="Pfam" id="PF00720"/>
    </source>
</evidence>
<dbReference type="Proteomes" id="UP000655287">
    <property type="component" value="Unassembled WGS sequence"/>
</dbReference>
<dbReference type="PANTHER" id="PTHR24637">
    <property type="entry name" value="COLLAGEN"/>
    <property type="match status" value="1"/>
</dbReference>
<comment type="caution">
    <text evidence="12">The sequence shown here is derived from an EMBL/GenBank/DDBJ whole genome shotgun (WGS) entry which is preliminary data.</text>
</comment>
<feature type="compositionally biased region" description="Pro residues" evidence="9">
    <location>
        <begin position="29"/>
        <end position="46"/>
    </location>
</feature>
<gene>
    <name evidence="12" type="ORF">Sru01_43070</name>
</gene>
<dbReference type="PRINTS" id="PR00294">
    <property type="entry name" value="SSBTLNINHBTR"/>
</dbReference>
<feature type="chain" id="PRO_5036926693" description="Subtilisin inhibitor domain-containing protein" evidence="10">
    <location>
        <begin position="26"/>
        <end position="249"/>
    </location>
</feature>
<evidence type="ECO:0000313" key="12">
    <source>
        <dbReference type="EMBL" id="GII79325.1"/>
    </source>
</evidence>
<evidence type="ECO:0000256" key="10">
    <source>
        <dbReference type="SAM" id="SignalP"/>
    </source>
</evidence>
<evidence type="ECO:0000256" key="7">
    <source>
        <dbReference type="ARBA" id="ARBA00023157"/>
    </source>
</evidence>
<evidence type="ECO:0000256" key="9">
    <source>
        <dbReference type="SAM" id="MobiDB-lite"/>
    </source>
</evidence>
<comment type="subcellular location">
    <subcellularLocation>
        <location evidence="1">Secreted</location>
    </subcellularLocation>
</comment>
<evidence type="ECO:0000256" key="1">
    <source>
        <dbReference type="ARBA" id="ARBA00004613"/>
    </source>
</evidence>
<dbReference type="Pfam" id="PF01391">
    <property type="entry name" value="Collagen"/>
    <property type="match status" value="1"/>
</dbReference>
<dbReference type="SUPFAM" id="SSF55399">
    <property type="entry name" value="Subtilisin inhibitor"/>
    <property type="match status" value="1"/>
</dbReference>
<name>A0A919R8M3_9ACTN</name>
<proteinExistence type="inferred from homology"/>
<dbReference type="GO" id="GO:0004867">
    <property type="term" value="F:serine-type endopeptidase inhibitor activity"/>
    <property type="evidence" value="ECO:0007669"/>
    <property type="project" value="UniProtKB-KW"/>
</dbReference>
<evidence type="ECO:0000313" key="13">
    <source>
        <dbReference type="Proteomes" id="UP000655287"/>
    </source>
</evidence>
<comment type="similarity">
    <text evidence="2 8">Belongs to the protease inhibitor I16 (SSI) family.</text>
</comment>
<dbReference type="RefSeq" id="WP_203989250.1">
    <property type="nucleotide sequence ID" value="NZ_BOOU01000058.1"/>
</dbReference>
<dbReference type="Pfam" id="PF00720">
    <property type="entry name" value="SSI"/>
    <property type="match status" value="1"/>
</dbReference>
<evidence type="ECO:0000256" key="8">
    <source>
        <dbReference type="RuleBase" id="RU003471"/>
    </source>
</evidence>
<evidence type="ECO:0000256" key="4">
    <source>
        <dbReference type="ARBA" id="ARBA00022525"/>
    </source>
</evidence>
<feature type="region of interest" description="Disordered" evidence="9">
    <location>
        <begin position="23"/>
        <end position="135"/>
    </location>
</feature>
<dbReference type="Gene3D" id="3.30.350.10">
    <property type="entry name" value="Subtilisin inhibitor-like"/>
    <property type="match status" value="1"/>
</dbReference>
<keyword evidence="10" id="KW-0732">Signal</keyword>
<comment type="subunit">
    <text evidence="3">Homodimer.</text>
</comment>
<dbReference type="InterPro" id="IPR023549">
    <property type="entry name" value="Subtilisin_inhibitor"/>
</dbReference>
<dbReference type="EMBL" id="BOOU01000058">
    <property type="protein sequence ID" value="GII79325.1"/>
    <property type="molecule type" value="Genomic_DNA"/>
</dbReference>
<keyword evidence="6 8" id="KW-0722">Serine protease inhibitor</keyword>
<keyword evidence="7" id="KW-1015">Disulfide bond</keyword>
<evidence type="ECO:0000256" key="6">
    <source>
        <dbReference type="ARBA" id="ARBA00022900"/>
    </source>
</evidence>
<feature type="domain" description="Subtilisin inhibitor" evidence="11">
    <location>
        <begin position="156"/>
        <end position="235"/>
    </location>
</feature>
<feature type="signal peptide" evidence="10">
    <location>
        <begin position="1"/>
        <end position="25"/>
    </location>
</feature>
<keyword evidence="5 8" id="KW-0646">Protease inhibitor</keyword>
<protein>
    <recommendedName>
        <fullName evidence="11">Subtilisin inhibitor domain-containing protein</fullName>
    </recommendedName>
</protein>
<sequence length="249" mass="25595">MRRFFTGLGSAVLIIGVAGAPAAQAASAGPPPPQPVGQQPALPPAIAPALPGQPVEVGKPGLPGKPGEIGKPGLPGRPAEPGKPGLPGQPIEVGKPGLPGKPAEPGKPGQPVESGKPGLPGKPGGPEPEQADTGWGQINEENAIDRTARVFILSRHRGTRPFPADRVVTLRCMPVGGTHPRAAAACRTLATVRGNVASLNVSPSANCTRIYDPVTVTAVGIWDGRQYRLQRTFGNPCMLRAYTGVVFQF</sequence>
<dbReference type="InterPro" id="IPR008160">
    <property type="entry name" value="Collagen"/>
</dbReference>